<sequence>MTLIRKKAFITGGNGKIGRHLVNYLLRKGFDITILTRKSNTPWQNNNKVRVIKGDLLDKATLVREIPENSYVFHLAAYQDINDPNRENFFKSNVLGTEILLESCLSKKIRKVIYVSTIIVYEDTRNNQRDEKWNLRDIKTSDHYAATKLEGLAKVRSFQSNKKDAFPLVTVFPSMVIDVNDFHSSTPTTASFLQRFLWEKIGGGVPGGIINLIGRGERILNYVVMDDLVEGLLLAANHGRNGEEYILGGENITARNYLKILTNKRRKKVFPFRIPIFPFKIVFLFKRILKLPPVIGIIAQNISRNYFFSSEKAKNELGYNPKCSL</sequence>
<dbReference type="InterPro" id="IPR001509">
    <property type="entry name" value="Epimerase_deHydtase"/>
</dbReference>
<dbReference type="AlphaFoldDB" id="A0A382E3Q2"/>
<evidence type="ECO:0000256" key="1">
    <source>
        <dbReference type="ARBA" id="ARBA00007637"/>
    </source>
</evidence>
<proteinExistence type="inferred from homology"/>
<dbReference type="EMBL" id="UINC01042534">
    <property type="protein sequence ID" value="SVB45300.1"/>
    <property type="molecule type" value="Genomic_DNA"/>
</dbReference>
<dbReference type="Pfam" id="PF01370">
    <property type="entry name" value="Epimerase"/>
    <property type="match status" value="1"/>
</dbReference>
<dbReference type="Gene3D" id="3.40.50.720">
    <property type="entry name" value="NAD(P)-binding Rossmann-like Domain"/>
    <property type="match status" value="1"/>
</dbReference>
<gene>
    <name evidence="3" type="ORF">METZ01_LOCUS198154</name>
</gene>
<protein>
    <recommendedName>
        <fullName evidence="2">NAD-dependent epimerase/dehydratase domain-containing protein</fullName>
    </recommendedName>
</protein>
<evidence type="ECO:0000313" key="3">
    <source>
        <dbReference type="EMBL" id="SVB45300.1"/>
    </source>
</evidence>
<evidence type="ECO:0000259" key="2">
    <source>
        <dbReference type="Pfam" id="PF01370"/>
    </source>
</evidence>
<feature type="domain" description="NAD-dependent epimerase/dehydratase" evidence="2">
    <location>
        <begin position="9"/>
        <end position="248"/>
    </location>
</feature>
<accession>A0A382E3Q2</accession>
<organism evidence="3">
    <name type="scientific">marine metagenome</name>
    <dbReference type="NCBI Taxonomy" id="408172"/>
    <lineage>
        <taxon>unclassified sequences</taxon>
        <taxon>metagenomes</taxon>
        <taxon>ecological metagenomes</taxon>
    </lineage>
</organism>
<dbReference type="SUPFAM" id="SSF51735">
    <property type="entry name" value="NAD(P)-binding Rossmann-fold domains"/>
    <property type="match status" value="1"/>
</dbReference>
<comment type="similarity">
    <text evidence="1">Belongs to the NAD(P)-dependent epimerase/dehydratase family.</text>
</comment>
<dbReference type="InterPro" id="IPR036291">
    <property type="entry name" value="NAD(P)-bd_dom_sf"/>
</dbReference>
<dbReference type="PANTHER" id="PTHR43000">
    <property type="entry name" value="DTDP-D-GLUCOSE 4,6-DEHYDRATASE-RELATED"/>
    <property type="match status" value="1"/>
</dbReference>
<reference evidence="3" key="1">
    <citation type="submission" date="2018-05" db="EMBL/GenBank/DDBJ databases">
        <authorList>
            <person name="Lanie J.A."/>
            <person name="Ng W.-L."/>
            <person name="Kazmierczak K.M."/>
            <person name="Andrzejewski T.M."/>
            <person name="Davidsen T.M."/>
            <person name="Wayne K.J."/>
            <person name="Tettelin H."/>
            <person name="Glass J.I."/>
            <person name="Rusch D."/>
            <person name="Podicherti R."/>
            <person name="Tsui H.-C.T."/>
            <person name="Winkler M.E."/>
        </authorList>
    </citation>
    <scope>NUCLEOTIDE SEQUENCE</scope>
</reference>
<name>A0A382E3Q2_9ZZZZ</name>